<sequence length="208" mass="23140">MAAPPEASIKMLSGTWLLDKKMSGDMDSAFKLQGLSWLKRKAIGMSTINTEFTQFTETDPNTNTPVVHLTADQYAAGGTSPITESRVLDWADYSRADRIFGNIVVRSRFVNGVDDGKGNIRPDLDLQTAGSDGSFLKEISSASGEKLDEDLSALFIQDYIVSSDAAWTTEQIWAFEFIDGERFLTRRALISNGSKFMEIRVVYRFVKN</sequence>
<gene>
    <name evidence="1" type="ORF">PISL3812_03919</name>
</gene>
<accession>A0A0U1LVT7</accession>
<dbReference type="OrthoDB" id="4217969at2759"/>
<organism evidence="1 2">
    <name type="scientific">Talaromyces islandicus</name>
    <name type="common">Penicillium islandicum</name>
    <dbReference type="NCBI Taxonomy" id="28573"/>
    <lineage>
        <taxon>Eukaryota</taxon>
        <taxon>Fungi</taxon>
        <taxon>Dikarya</taxon>
        <taxon>Ascomycota</taxon>
        <taxon>Pezizomycotina</taxon>
        <taxon>Eurotiomycetes</taxon>
        <taxon>Eurotiomycetidae</taxon>
        <taxon>Eurotiales</taxon>
        <taxon>Trichocomaceae</taxon>
        <taxon>Talaromyces</taxon>
        <taxon>Talaromyces sect. Islandici</taxon>
    </lineage>
</organism>
<name>A0A0U1LVT7_TALIS</name>
<proteinExistence type="predicted"/>
<dbReference type="AlphaFoldDB" id="A0A0U1LVT7"/>
<protein>
    <recommendedName>
        <fullName evidence="3">Lipocalin-like domain-containing protein</fullName>
    </recommendedName>
</protein>
<evidence type="ECO:0008006" key="3">
    <source>
        <dbReference type="Google" id="ProtNLM"/>
    </source>
</evidence>
<evidence type="ECO:0000313" key="1">
    <source>
        <dbReference type="EMBL" id="CRG86906.1"/>
    </source>
</evidence>
<keyword evidence="2" id="KW-1185">Reference proteome</keyword>
<reference evidence="1 2" key="1">
    <citation type="submission" date="2015-04" db="EMBL/GenBank/DDBJ databases">
        <authorList>
            <person name="Syromyatnikov M.Y."/>
            <person name="Popov V.N."/>
        </authorList>
    </citation>
    <scope>NUCLEOTIDE SEQUENCE [LARGE SCALE GENOMIC DNA]</scope>
    <source>
        <strain evidence="1">WF-38-12</strain>
    </source>
</reference>
<dbReference type="PANTHER" id="PTHR38115:SF1">
    <property type="entry name" value="LIPOCALIN-LIKE DOMAIN-CONTAINING PROTEIN"/>
    <property type="match status" value="1"/>
</dbReference>
<dbReference type="Proteomes" id="UP000054383">
    <property type="component" value="Unassembled WGS sequence"/>
</dbReference>
<dbReference type="PANTHER" id="PTHR38115">
    <property type="entry name" value="LIPOCALIN-LIKE DOMAIN-CONTAINING PROTEIN"/>
    <property type="match status" value="1"/>
</dbReference>
<evidence type="ECO:0000313" key="2">
    <source>
        <dbReference type="Proteomes" id="UP000054383"/>
    </source>
</evidence>
<dbReference type="EMBL" id="CVMT01000003">
    <property type="protein sequence ID" value="CRG86906.1"/>
    <property type="molecule type" value="Genomic_DNA"/>
</dbReference>
<dbReference type="InterPro" id="IPR053037">
    <property type="entry name" value="Pericyclase_pydY-like"/>
</dbReference>
<dbReference type="OMA" id="LNGNWIM"/>